<dbReference type="SUPFAM" id="SSF51905">
    <property type="entry name" value="FAD/NAD(P)-binding domain"/>
    <property type="match status" value="1"/>
</dbReference>
<evidence type="ECO:0000256" key="4">
    <source>
        <dbReference type="ARBA" id="ARBA00022827"/>
    </source>
</evidence>
<accession>A0ABW1YDD5</accession>
<keyword evidence="7" id="KW-1185">Reference proteome</keyword>
<name>A0ABW1YDD5_9DEIO</name>
<keyword evidence="4" id="KW-0274">FAD</keyword>
<evidence type="ECO:0000313" key="6">
    <source>
        <dbReference type="EMBL" id="MFC6592350.1"/>
    </source>
</evidence>
<evidence type="ECO:0000256" key="5">
    <source>
        <dbReference type="ARBA" id="ARBA00023002"/>
    </source>
</evidence>
<proteinExistence type="inferred from homology"/>
<dbReference type="GO" id="GO:0016491">
    <property type="term" value="F:oxidoreductase activity"/>
    <property type="evidence" value="ECO:0007669"/>
    <property type="project" value="UniProtKB-KW"/>
</dbReference>
<gene>
    <name evidence="6" type="ORF">ACFP81_10325</name>
</gene>
<dbReference type="Proteomes" id="UP001596297">
    <property type="component" value="Unassembled WGS sequence"/>
</dbReference>
<evidence type="ECO:0000256" key="3">
    <source>
        <dbReference type="ARBA" id="ARBA00022630"/>
    </source>
</evidence>
<organism evidence="6 7">
    <name type="scientific">Deinococcus lacus</name>
    <dbReference type="NCBI Taxonomy" id="392561"/>
    <lineage>
        <taxon>Bacteria</taxon>
        <taxon>Thermotogati</taxon>
        <taxon>Deinococcota</taxon>
        <taxon>Deinococci</taxon>
        <taxon>Deinococcales</taxon>
        <taxon>Deinococcaceae</taxon>
        <taxon>Deinococcus</taxon>
    </lineage>
</organism>
<dbReference type="InterPro" id="IPR036188">
    <property type="entry name" value="FAD/NAD-bd_sf"/>
</dbReference>
<sequence>MSGAVWAHVGQPFEERAFDTVILGAGRMGTAAADWLRRTRPEQSLLLVEEGGLPNEEGATLLAAGLWEAPAQATDLAQRTLDCLEELGERAGWQPGVPLLTLETVPGPQSFPTAEALERWPELRGVIDPALWPWVRAQEAGLYRPGALALALGQRAVQAGAGLMLNTRAALVPGGVQLSRLTVTNTHEVVVHEVHQVQAGQVIVALGASGPQHAEESLGLHTRHGRAYVQRPRLNAPLTEQSPALRVPGLLLRPQSGGYTLYPAPRAADPHGYVPVPGRLSGVPVGLRREVLETLLTHMEGLPALASSALEVGRSLSDVPGTWVALPSGQPGHPPVLERLSPSVSLLLGGEQADVLGVGVAQQL</sequence>
<dbReference type="RefSeq" id="WP_380083374.1">
    <property type="nucleotide sequence ID" value="NZ_JBHSWD010000001.1"/>
</dbReference>
<dbReference type="Gene3D" id="3.30.9.10">
    <property type="entry name" value="D-Amino Acid Oxidase, subunit A, domain 2"/>
    <property type="match status" value="1"/>
</dbReference>
<comment type="caution">
    <text evidence="6">The sequence shown here is derived from an EMBL/GenBank/DDBJ whole genome shotgun (WGS) entry which is preliminary data.</text>
</comment>
<evidence type="ECO:0000256" key="1">
    <source>
        <dbReference type="ARBA" id="ARBA00001974"/>
    </source>
</evidence>
<dbReference type="EMBL" id="JBHSWD010000001">
    <property type="protein sequence ID" value="MFC6592350.1"/>
    <property type="molecule type" value="Genomic_DNA"/>
</dbReference>
<dbReference type="Gene3D" id="3.50.50.60">
    <property type="entry name" value="FAD/NAD(P)-binding domain"/>
    <property type="match status" value="1"/>
</dbReference>
<comment type="cofactor">
    <cofactor evidence="1">
        <name>FAD</name>
        <dbReference type="ChEBI" id="CHEBI:57692"/>
    </cofactor>
</comment>
<keyword evidence="5 6" id="KW-0560">Oxidoreductase</keyword>
<dbReference type="InterPro" id="IPR039651">
    <property type="entry name" value="FixC-like"/>
</dbReference>
<dbReference type="PANTHER" id="PTHR43624">
    <property type="entry name" value="ELECTRON TRANSFER FLAVOPROTEIN-QUINONE OXIDOREDUCTASE YDIS-RELATED"/>
    <property type="match status" value="1"/>
</dbReference>
<protein>
    <submittedName>
        <fullName evidence="6">FAD-dependent oxidoreductase</fullName>
        <ecNumber evidence="6">1.-.-.-</ecNumber>
    </submittedName>
</protein>
<comment type="similarity">
    <text evidence="2">Belongs to the ETF-QO/FixC family.</text>
</comment>
<keyword evidence="3" id="KW-0285">Flavoprotein</keyword>
<evidence type="ECO:0000256" key="2">
    <source>
        <dbReference type="ARBA" id="ARBA00006796"/>
    </source>
</evidence>
<reference evidence="7" key="1">
    <citation type="journal article" date="2019" name="Int. J. Syst. Evol. Microbiol.">
        <title>The Global Catalogue of Microorganisms (GCM) 10K type strain sequencing project: providing services to taxonomists for standard genome sequencing and annotation.</title>
        <authorList>
            <consortium name="The Broad Institute Genomics Platform"/>
            <consortium name="The Broad Institute Genome Sequencing Center for Infectious Disease"/>
            <person name="Wu L."/>
            <person name="Ma J."/>
        </authorList>
    </citation>
    <scope>NUCLEOTIDE SEQUENCE [LARGE SCALE GENOMIC DNA]</scope>
    <source>
        <strain evidence="7">CGMCC 1.15772</strain>
    </source>
</reference>
<dbReference type="EC" id="1.-.-.-" evidence="6"/>
<evidence type="ECO:0000313" key="7">
    <source>
        <dbReference type="Proteomes" id="UP001596297"/>
    </source>
</evidence>
<dbReference type="PANTHER" id="PTHR43624:SF2">
    <property type="entry name" value="ELECTRON TRANSFER FLAVOPROTEIN-QUINONE OXIDOREDUCTASE YDIS-RELATED"/>
    <property type="match status" value="1"/>
</dbReference>